<dbReference type="Proteomes" id="UP000036406">
    <property type="component" value="Chromosome"/>
</dbReference>
<protein>
    <recommendedName>
        <fullName evidence="3">SnoaL-like domain-containing protein</fullName>
    </recommendedName>
</protein>
<proteinExistence type="predicted"/>
<name>A0A0H4I8F8_9GAMM</name>
<dbReference type="Gene3D" id="3.10.450.50">
    <property type="match status" value="1"/>
</dbReference>
<evidence type="ECO:0000313" key="1">
    <source>
        <dbReference type="EMBL" id="AKO54023.1"/>
    </source>
</evidence>
<dbReference type="EMBL" id="CP011494">
    <property type="protein sequence ID" value="AKO54023.1"/>
    <property type="molecule type" value="Genomic_DNA"/>
</dbReference>
<reference evidence="1 2" key="1">
    <citation type="submission" date="2015-05" db="EMBL/GenBank/DDBJ databases">
        <title>Complete genome of Marinobacter psychrophilus strain 20041T isolated from sea-ice of the Canadian Basin.</title>
        <authorList>
            <person name="Song L."/>
            <person name="Ren L."/>
            <person name="Yu Y."/>
            <person name="Wang X."/>
        </authorList>
    </citation>
    <scope>NUCLEOTIDE SEQUENCE [LARGE SCALE GENOMIC DNA]</scope>
    <source>
        <strain evidence="1 2">20041</strain>
    </source>
</reference>
<sequence>MKPKDIVAQFVADIQAQRFDEAKALLVSDGFEYVGPNMRFVNPDDLMAYQFGMVAIQKALILRQLSAEEEQVFAILDYRTNFEPIGDVRLAVWFSVLGDKIQKIEAFYNAAVVENMLGGNFPQSTAKAAADKTAE</sequence>
<evidence type="ECO:0008006" key="3">
    <source>
        <dbReference type="Google" id="ProtNLM"/>
    </source>
</evidence>
<dbReference type="InterPro" id="IPR032710">
    <property type="entry name" value="NTF2-like_dom_sf"/>
</dbReference>
<evidence type="ECO:0000313" key="2">
    <source>
        <dbReference type="Proteomes" id="UP000036406"/>
    </source>
</evidence>
<organism evidence="1 2">
    <name type="scientific">Marinobacter psychrophilus</name>
    <dbReference type="NCBI Taxonomy" id="330734"/>
    <lineage>
        <taxon>Bacteria</taxon>
        <taxon>Pseudomonadati</taxon>
        <taxon>Pseudomonadota</taxon>
        <taxon>Gammaproteobacteria</taxon>
        <taxon>Pseudomonadales</taxon>
        <taxon>Marinobacteraceae</taxon>
        <taxon>Marinobacter</taxon>
    </lineage>
</organism>
<dbReference type="KEGG" id="mpq:ABA45_17570"/>
<dbReference type="RefSeq" id="WP_048388322.1">
    <property type="nucleotide sequence ID" value="NZ_CP011494.1"/>
</dbReference>
<accession>A0A0H4I8F8</accession>
<dbReference type="AlphaFoldDB" id="A0A0H4I8F8"/>
<dbReference type="SUPFAM" id="SSF54427">
    <property type="entry name" value="NTF2-like"/>
    <property type="match status" value="1"/>
</dbReference>
<keyword evidence="2" id="KW-1185">Reference proteome</keyword>
<gene>
    <name evidence="1" type="ORF">ABA45_17570</name>
</gene>